<name>A0A5B8LGM3_9SPHN</name>
<dbReference type="KEGG" id="spai:FPZ24_08065"/>
<dbReference type="AlphaFoldDB" id="A0A5B8LGM3"/>
<evidence type="ECO:0000313" key="2">
    <source>
        <dbReference type="Proteomes" id="UP000315673"/>
    </source>
</evidence>
<evidence type="ECO:0000313" key="1">
    <source>
        <dbReference type="EMBL" id="QDZ07438.1"/>
    </source>
</evidence>
<dbReference type="RefSeq" id="WP_146570884.1">
    <property type="nucleotide sequence ID" value="NZ_CP042306.1"/>
</dbReference>
<organism evidence="1 2">
    <name type="scientific">Sphingomonas panacisoli</name>
    <dbReference type="NCBI Taxonomy" id="1813879"/>
    <lineage>
        <taxon>Bacteria</taxon>
        <taxon>Pseudomonadati</taxon>
        <taxon>Pseudomonadota</taxon>
        <taxon>Alphaproteobacteria</taxon>
        <taxon>Sphingomonadales</taxon>
        <taxon>Sphingomonadaceae</taxon>
        <taxon>Sphingomonas</taxon>
    </lineage>
</organism>
<protein>
    <submittedName>
        <fullName evidence="1">Uncharacterized protein</fullName>
    </submittedName>
</protein>
<gene>
    <name evidence="1" type="ORF">FPZ24_08065</name>
</gene>
<keyword evidence="2" id="KW-1185">Reference proteome</keyword>
<sequence>MFEHAYRRLLKVRANRDQILQTILGMRGSRYLEGVGRAPMVDVTERRLGEQLSMLLIQTREMLRLERALFGG</sequence>
<reference evidence="1 2" key="1">
    <citation type="submission" date="2019-07" db="EMBL/GenBank/DDBJ databases">
        <title>Full genome sequence of Sphingomonas sp. 4R-6-7(HKS19).</title>
        <authorList>
            <person name="Im W.-T."/>
        </authorList>
    </citation>
    <scope>NUCLEOTIDE SEQUENCE [LARGE SCALE GENOMIC DNA]</scope>
    <source>
        <strain evidence="1 2">HKS19</strain>
    </source>
</reference>
<dbReference type="Proteomes" id="UP000315673">
    <property type="component" value="Chromosome"/>
</dbReference>
<proteinExistence type="predicted"/>
<accession>A0A5B8LGM3</accession>
<dbReference type="EMBL" id="CP042306">
    <property type="protein sequence ID" value="QDZ07438.1"/>
    <property type="molecule type" value="Genomic_DNA"/>
</dbReference>